<accession>A0ABM7CSE8</accession>
<gene>
    <name evidence="1" type="ORF">EI693_15430</name>
</gene>
<evidence type="ECO:0000313" key="1">
    <source>
        <dbReference type="EMBL" id="AZL74391.1"/>
    </source>
</evidence>
<evidence type="ECO:0000313" key="2">
    <source>
        <dbReference type="Proteomes" id="UP000272622"/>
    </source>
</evidence>
<name>A0ABM7CSE8_9PSED</name>
<reference evidence="1 2" key="1">
    <citation type="submission" date="2018-12" db="EMBL/GenBank/DDBJ databases">
        <authorList>
            <person name="Li S."/>
            <person name="Yang R."/>
            <person name="Chen G."/>
            <person name="Zou L."/>
            <person name="Zhang C."/>
            <person name="Chen Y."/>
            <person name="Liu Z."/>
            <person name="Li Y."/>
            <person name="Yan Y."/>
            <person name="Huang M."/>
            <person name="Chen T."/>
        </authorList>
    </citation>
    <scope>NUCLEOTIDE SEQUENCE [LARGE SCALE GENOMIC DNA]</scope>
    <source>
        <strain evidence="1 2">2014</strain>
    </source>
</reference>
<proteinExistence type="predicted"/>
<keyword evidence="2" id="KW-1185">Reference proteome</keyword>
<dbReference type="EMBL" id="CP034337">
    <property type="protein sequence ID" value="AZL74391.1"/>
    <property type="molecule type" value="Genomic_DNA"/>
</dbReference>
<dbReference type="RefSeq" id="WP_125464462.1">
    <property type="nucleotide sequence ID" value="NZ_CP034337.1"/>
</dbReference>
<organism evidence="1 2">
    <name type="scientific">Pseudomonas oryziphila</name>
    <dbReference type="NCBI Taxonomy" id="2894079"/>
    <lineage>
        <taxon>Bacteria</taxon>
        <taxon>Pseudomonadati</taxon>
        <taxon>Pseudomonadota</taxon>
        <taxon>Gammaproteobacteria</taxon>
        <taxon>Pseudomonadales</taxon>
        <taxon>Pseudomonadaceae</taxon>
        <taxon>Pseudomonas</taxon>
    </lineage>
</organism>
<sequence>MREEDSLSSRKKAIRNMIEAAFGREDAPNASSIVDSVCPEPLQIREYFSGRSWWALTLKGFHDDYVGDSSACLTFMAPLGIGYYLPAYLLMAIERYEEGDVLTQTLAYRLSLYISKDATYRLSLLSVEKQKAIASVLQFLWDEYEDEGAAEAIEIFWGRFLGN</sequence>
<dbReference type="Pfam" id="PF20461">
    <property type="entry name" value="DUF6714"/>
    <property type="match status" value="1"/>
</dbReference>
<dbReference type="Proteomes" id="UP000272622">
    <property type="component" value="Chromosome"/>
</dbReference>
<dbReference type="InterPro" id="IPR046560">
    <property type="entry name" value="DUF6714"/>
</dbReference>
<protein>
    <submittedName>
        <fullName evidence="1">Uncharacterized protein</fullName>
    </submittedName>
</protein>